<dbReference type="EMBL" id="WNTK01000006">
    <property type="protein sequence ID" value="KAG9481588.1"/>
    <property type="molecule type" value="Genomic_DNA"/>
</dbReference>
<dbReference type="AlphaFoldDB" id="A0A8J6F6G2"/>
<evidence type="ECO:0000313" key="2">
    <source>
        <dbReference type="Proteomes" id="UP000770717"/>
    </source>
</evidence>
<sequence>MFFCYQFQFEMMETCRISPAIPVIKLGQTWIGDGRRMAVIEGSFRTTFWYHLVDNKVYFPYRMGSSFLSIMR</sequence>
<comment type="caution">
    <text evidence="1">The sequence shown here is derived from an EMBL/GenBank/DDBJ whole genome shotgun (WGS) entry which is preliminary data.</text>
</comment>
<evidence type="ECO:0000313" key="1">
    <source>
        <dbReference type="EMBL" id="KAG9481588.1"/>
    </source>
</evidence>
<keyword evidence="2" id="KW-1185">Reference proteome</keyword>
<proteinExistence type="predicted"/>
<protein>
    <submittedName>
        <fullName evidence="1">Uncharacterized protein</fullName>
    </submittedName>
</protein>
<dbReference type="Proteomes" id="UP000770717">
    <property type="component" value="Unassembled WGS sequence"/>
</dbReference>
<gene>
    <name evidence="1" type="ORF">GDO78_010692</name>
</gene>
<reference evidence="1" key="1">
    <citation type="thesis" date="2020" institute="ProQuest LLC" country="789 East Eisenhower Parkway, Ann Arbor, MI, USA">
        <title>Comparative Genomics and Chromosome Evolution.</title>
        <authorList>
            <person name="Mudd A.B."/>
        </authorList>
    </citation>
    <scope>NUCLEOTIDE SEQUENCE</scope>
    <source>
        <strain evidence="1">HN-11 Male</strain>
        <tissue evidence="1">Kidney and liver</tissue>
    </source>
</reference>
<name>A0A8J6F6G2_ELECQ</name>
<organism evidence="1 2">
    <name type="scientific">Eleutherodactylus coqui</name>
    <name type="common">Puerto Rican coqui</name>
    <dbReference type="NCBI Taxonomy" id="57060"/>
    <lineage>
        <taxon>Eukaryota</taxon>
        <taxon>Metazoa</taxon>
        <taxon>Chordata</taxon>
        <taxon>Craniata</taxon>
        <taxon>Vertebrata</taxon>
        <taxon>Euteleostomi</taxon>
        <taxon>Amphibia</taxon>
        <taxon>Batrachia</taxon>
        <taxon>Anura</taxon>
        <taxon>Neobatrachia</taxon>
        <taxon>Hyloidea</taxon>
        <taxon>Eleutherodactylidae</taxon>
        <taxon>Eleutherodactylinae</taxon>
        <taxon>Eleutherodactylus</taxon>
        <taxon>Eleutherodactylus</taxon>
    </lineage>
</organism>
<accession>A0A8J6F6G2</accession>